<dbReference type="GO" id="GO:0000502">
    <property type="term" value="C:proteasome complex"/>
    <property type="evidence" value="ECO:0007669"/>
    <property type="project" value="UniProtKB-KW"/>
</dbReference>
<dbReference type="STRING" id="6265.A0A0B2ULI0"/>
<protein>
    <recommendedName>
        <fullName evidence="2">26S proteasome non-ATPase regulatory subunit 5</fullName>
    </recommendedName>
</protein>
<dbReference type="SUPFAM" id="SSF48371">
    <property type="entry name" value="ARM repeat"/>
    <property type="match status" value="1"/>
</dbReference>
<name>A0A0B2ULI0_TOXCA</name>
<evidence type="ECO:0000313" key="4">
    <source>
        <dbReference type="EMBL" id="VDM38541.1"/>
    </source>
</evidence>
<dbReference type="PANTHER" id="PTHR13554:SF10">
    <property type="entry name" value="26S PROTEASOME NON-ATPASE REGULATORY SUBUNIT 5"/>
    <property type="match status" value="1"/>
</dbReference>
<dbReference type="Proteomes" id="UP000031036">
    <property type="component" value="Unassembled WGS sequence"/>
</dbReference>
<keyword evidence="3" id="KW-0647">Proteasome</keyword>
<organism evidence="3 5">
    <name type="scientific">Toxocara canis</name>
    <name type="common">Canine roundworm</name>
    <dbReference type="NCBI Taxonomy" id="6265"/>
    <lineage>
        <taxon>Eukaryota</taxon>
        <taxon>Metazoa</taxon>
        <taxon>Ecdysozoa</taxon>
        <taxon>Nematoda</taxon>
        <taxon>Chromadorea</taxon>
        <taxon>Rhabditida</taxon>
        <taxon>Spirurina</taxon>
        <taxon>Ascaridomorpha</taxon>
        <taxon>Ascaridoidea</taxon>
        <taxon>Toxocaridae</taxon>
        <taxon>Toxocara</taxon>
    </lineage>
</organism>
<reference evidence="3 5" key="1">
    <citation type="submission" date="2014-11" db="EMBL/GenBank/DDBJ databases">
        <title>Genetic blueprint of the zoonotic pathogen Toxocara canis.</title>
        <authorList>
            <person name="Zhu X.-Q."/>
            <person name="Korhonen P.K."/>
            <person name="Cai H."/>
            <person name="Young N.D."/>
            <person name="Nejsum P."/>
            <person name="von Samson-Himmelstjerna G."/>
            <person name="Boag P.R."/>
            <person name="Tan P."/>
            <person name="Li Q."/>
            <person name="Min J."/>
            <person name="Yang Y."/>
            <person name="Wang X."/>
            <person name="Fang X."/>
            <person name="Hall R.S."/>
            <person name="Hofmann A."/>
            <person name="Sternberg P.W."/>
            <person name="Jex A.R."/>
            <person name="Gasser R.B."/>
        </authorList>
    </citation>
    <scope>NUCLEOTIDE SEQUENCE [LARGE SCALE GENOMIC DNA]</scope>
    <source>
        <strain evidence="3">PN_DK_2014</strain>
    </source>
</reference>
<dbReference type="EMBL" id="UYWY01019638">
    <property type="protein sequence ID" value="VDM38541.1"/>
    <property type="molecule type" value="Genomic_DNA"/>
</dbReference>
<dbReference type="EMBL" id="JPKZ01014295">
    <property type="protein sequence ID" value="KHN71896.1"/>
    <property type="molecule type" value="Genomic_DNA"/>
</dbReference>
<evidence type="ECO:0000313" key="5">
    <source>
        <dbReference type="Proteomes" id="UP000031036"/>
    </source>
</evidence>
<comment type="similarity">
    <text evidence="1">Belongs to the proteasome subunit S5B/HSM3 family.</text>
</comment>
<reference evidence="4" key="2">
    <citation type="submission" date="2018-11" db="EMBL/GenBank/DDBJ databases">
        <authorList>
            <consortium name="Pathogen Informatics"/>
        </authorList>
    </citation>
    <scope>NUCLEOTIDE SEQUENCE [LARGE SCALE GENOMIC DNA]</scope>
</reference>
<evidence type="ECO:0000256" key="2">
    <source>
        <dbReference type="ARBA" id="ARBA00014933"/>
    </source>
</evidence>
<dbReference type="AlphaFoldDB" id="A0A0B2ULI0"/>
<proteinExistence type="inferred from homology"/>
<evidence type="ECO:0000256" key="1">
    <source>
        <dbReference type="ARBA" id="ARBA00006823"/>
    </source>
</evidence>
<dbReference type="Pfam" id="PF10508">
    <property type="entry name" value="Proteasom_PSMB"/>
    <property type="match status" value="1"/>
</dbReference>
<evidence type="ECO:0000313" key="3">
    <source>
        <dbReference type="EMBL" id="KHN71896.1"/>
    </source>
</evidence>
<dbReference type="OMA" id="WFNWLGE"/>
<accession>A0A0B2ULI0</accession>
<dbReference type="InterPro" id="IPR019538">
    <property type="entry name" value="PSMD5"/>
</dbReference>
<keyword evidence="5" id="KW-1185">Reference proteome</keyword>
<dbReference type="PANTHER" id="PTHR13554">
    <property type="entry name" value="26S PROTEASOME NON-ATPASE REGULATORY SUBUNIT 5-RELATED"/>
    <property type="match status" value="1"/>
</dbReference>
<dbReference type="InterPro" id="IPR016024">
    <property type="entry name" value="ARM-type_fold"/>
</dbReference>
<gene>
    <name evidence="3" type="primary">PSMD5</name>
    <name evidence="3" type="ORF">Tcan_18699</name>
    <name evidence="4" type="ORF">TCNE_LOCUS7220</name>
</gene>
<sequence length="489" mass="55066">MRENTGAGDKPTSAVDHEQQFEGFYAIKQRFLSDRNEGTALAILNQLATLDNGEIDPDVWPDVKDLVLCLLDTITLQVLISRHQLVLLNALNRCSGRVVDLLAEYTLRHIQQVQTALSSSDISVTIAFVRRITHPQCAISIANLLWRFAGLKAVQEELKSQLSTNDAEERFRIHQVTANVLREGGDPSKITDLVEALVSEVVSQDIMCQLNGLELLADAASQRASTANYLISAGVADRVYKLLHDIKEQPDAGFTFPAVIKFFGHLSVGDVGCLRRYPTFMHLMFDLVYHFDLLDASQRLLAFDTLALLASSDEAKIFLNTISEEDNMGKAMNAFGAAICSGPLELRVRHLDALTMMIRPSNPPNKEVSEIVRCWFVELGEPFPSLVLSYASKPFPEMQMATLKLFDQLFHYEWAIKTFVVLPRFLEWALNRNSETKSEEKQLKFDVVCRLIECGASQIVPEDLIKLKLYRREGAFYVDRPPQVDMQNE</sequence>
<dbReference type="GO" id="GO:0043248">
    <property type="term" value="P:proteasome assembly"/>
    <property type="evidence" value="ECO:0007669"/>
    <property type="project" value="InterPro"/>
</dbReference>
<dbReference type="GO" id="GO:0005829">
    <property type="term" value="C:cytosol"/>
    <property type="evidence" value="ECO:0007669"/>
    <property type="project" value="TreeGrafter"/>
</dbReference>
<dbReference type="OrthoDB" id="10250600at2759"/>